<keyword evidence="4 14" id="KW-0997">Cell inner membrane</keyword>
<evidence type="ECO:0000256" key="12">
    <source>
        <dbReference type="ARBA" id="ARBA00023136"/>
    </source>
</evidence>
<keyword evidence="8 14" id="KW-0378">Hydrolase</keyword>
<dbReference type="SUPFAM" id="SSF56519">
    <property type="entry name" value="Penicillin binding protein dimerisation domain"/>
    <property type="match status" value="1"/>
</dbReference>
<feature type="binding site" evidence="14">
    <location>
        <position position="369"/>
    </location>
    <ligand>
        <name>Zn(2+)</name>
        <dbReference type="ChEBI" id="CHEBI:29105"/>
    </ligand>
</feature>
<dbReference type="InterPro" id="IPR050515">
    <property type="entry name" value="Beta-lactam/transpept"/>
</dbReference>
<dbReference type="PANTHER" id="PTHR30627">
    <property type="entry name" value="PEPTIDOGLYCAN D,D-TRANSPEPTIDASE"/>
    <property type="match status" value="1"/>
</dbReference>
<evidence type="ECO:0000256" key="13">
    <source>
        <dbReference type="ARBA" id="ARBA00023316"/>
    </source>
</evidence>
<protein>
    <recommendedName>
        <fullName evidence="14">Peptidoglycan D,D-transpeptidase MrdA</fullName>
        <ecNumber evidence="14">3.4.16.4</ecNumber>
    </recommendedName>
    <alternativeName>
        <fullName evidence="14">Penicillin-binding protein 2</fullName>
        <shortName evidence="14">PBP-2</shortName>
    </alternativeName>
</protein>
<keyword evidence="13 14" id="KW-0961">Cell wall biogenesis/degradation</keyword>
<feature type="binding site" evidence="14">
    <location>
        <position position="388"/>
    </location>
    <ligand>
        <name>Zn(2+)</name>
        <dbReference type="ChEBI" id="CHEBI:29105"/>
    </ligand>
</feature>
<name>A0ABS0AH14_9GAMM</name>
<feature type="binding site" evidence="14">
    <location>
        <position position="375"/>
    </location>
    <ligand>
        <name>Zn(2+)</name>
        <dbReference type="ChEBI" id="CHEBI:29105"/>
    </ligand>
</feature>
<dbReference type="RefSeq" id="WP_194856003.1">
    <property type="nucleotide sequence ID" value="NZ_ARXR01000012.1"/>
</dbReference>
<dbReference type="InterPro" id="IPR012338">
    <property type="entry name" value="Beta-lactam/transpept-like"/>
</dbReference>
<keyword evidence="19" id="KW-1185">Reference proteome</keyword>
<feature type="domain" description="Penicillin-binding protein dimerisation" evidence="17">
    <location>
        <begin position="64"/>
        <end position="239"/>
    </location>
</feature>
<dbReference type="Pfam" id="PF03717">
    <property type="entry name" value="PBP_dimer"/>
    <property type="match status" value="1"/>
</dbReference>
<sequence length="635" mass="71098">MRRPLTLKDHHHEQRIFSFRLLVSAILVTLLTVGLVGRMAWLQIFQHSRYTTLSDENRVQTQAVPPPRGLITDRNGEILAANRPDFTVEVIVEQIPDLQRTLREIHQLVPLESDDIERFNKRLQGPRRPWDPIPLRGRLSEDEIARITVNQHRLPGVRVAANPVRHYPHGKLFSHVLGYVNRLNAEDLDGMTLTEQGDYAGTHYYGRSGVERYYENRLHGQVGYRQVETNARGRILRVLEQKPPVPGENLRLTLDMDVQRAADEALGDRRGAVVAIDPRDGSVLAFVSRPVFDPNLFVNGISHQDYARYREDLDNPLFNRALQGRYPPGSTVKPFIGLAGLDAGVTDWQRTIFDPGYYQLEDNPHRYRDWKRWGHGHVDMNKAVVQSCDTYFYDLGFKLGISRMHDFLSDFSLGQPTGIDLFNESSGLLPSKEWKRAARGATWYHGDTINASIGQGFMLATPLQLATATAILAHHGKQVTPTLAADALRVPPRPDVTLRHSENWQRMEDTMAEVVHGERGTAKVMAEGAPYRMGAKTGTSQVFSVGQEETYNEDELAERLLDHALIIAFAPVEEPAIAVAVLVENGRHGGSTAGPVARQVMDAWLLDDNGELAVPPPLNRTPQTQTAGTTPGGTP</sequence>
<comment type="function">
    <text evidence="14">Catalyzes cross-linking of the peptidoglycan cell wall.</text>
</comment>
<evidence type="ECO:0000256" key="15">
    <source>
        <dbReference type="SAM" id="MobiDB-lite"/>
    </source>
</evidence>
<keyword evidence="3 14" id="KW-1003">Cell membrane</keyword>
<dbReference type="SUPFAM" id="SSF56601">
    <property type="entry name" value="beta-lactamase/transpeptidase-like"/>
    <property type="match status" value="1"/>
</dbReference>
<comment type="subcellular location">
    <subcellularLocation>
        <location evidence="14">Cell inner membrane</location>
        <topology evidence="14">Single-pass membrane protein</topology>
    </subcellularLocation>
    <subcellularLocation>
        <location evidence="2">Cell membrane</location>
    </subcellularLocation>
    <subcellularLocation>
        <location evidence="1">Membrane</location>
        <topology evidence="1">Single-pass membrane protein</topology>
    </subcellularLocation>
</comment>
<feature type="binding site" evidence="14">
    <location>
        <position position="354"/>
    </location>
    <ligand>
        <name>Zn(2+)</name>
        <dbReference type="ChEBI" id="CHEBI:29105"/>
    </ligand>
</feature>
<evidence type="ECO:0000256" key="6">
    <source>
        <dbReference type="ARBA" id="ARBA00022670"/>
    </source>
</evidence>
<evidence type="ECO:0000313" key="18">
    <source>
        <dbReference type="EMBL" id="MBF5053214.1"/>
    </source>
</evidence>
<reference evidence="18 19" key="1">
    <citation type="submission" date="2012-09" db="EMBL/GenBank/DDBJ databases">
        <title>Genome Sequence of alkane-degrading Bacterium Alcanivorax venustensis ISO4.</title>
        <authorList>
            <person name="Lai Q."/>
            <person name="Shao Z."/>
        </authorList>
    </citation>
    <scope>NUCLEOTIDE SEQUENCE [LARGE SCALE GENOMIC DNA]</scope>
    <source>
        <strain evidence="18 19">ISO4</strain>
    </source>
</reference>
<feature type="compositionally biased region" description="Low complexity" evidence="15">
    <location>
        <begin position="621"/>
        <end position="635"/>
    </location>
</feature>
<feature type="domain" description="Penicillin-binding protein transpeptidase" evidence="16">
    <location>
        <begin position="271"/>
        <end position="602"/>
    </location>
</feature>
<keyword evidence="9 14" id="KW-0133">Cell shape</keyword>
<comment type="caution">
    <text evidence="18">The sequence shown here is derived from an EMBL/GenBank/DDBJ whole genome shotgun (WGS) entry which is preliminary data.</text>
</comment>
<feature type="active site" description="Acyl-ester intermediate" evidence="14">
    <location>
        <position position="330"/>
    </location>
</feature>
<comment type="catalytic activity">
    <reaction evidence="14">
        <text>Preferential cleavage: (Ac)2-L-Lys-D-Ala-|-D-Ala. Also transpeptidation of peptidyl-alanyl moieties that are N-acyl substituents of D-alanine.</text>
        <dbReference type="EC" id="3.4.16.4"/>
    </reaction>
</comment>
<keyword evidence="14" id="KW-0862">Zinc</keyword>
<dbReference type="PANTHER" id="PTHR30627:SF2">
    <property type="entry name" value="PEPTIDOGLYCAN D,D-TRANSPEPTIDASE MRDA"/>
    <property type="match status" value="1"/>
</dbReference>
<dbReference type="InterPro" id="IPR001460">
    <property type="entry name" value="PCN-bd_Tpept"/>
</dbReference>
<evidence type="ECO:0000313" key="19">
    <source>
        <dbReference type="Proteomes" id="UP000644441"/>
    </source>
</evidence>
<dbReference type="InterPro" id="IPR005311">
    <property type="entry name" value="PBP_dimer"/>
</dbReference>
<dbReference type="EMBL" id="ARXR01000012">
    <property type="protein sequence ID" value="MBF5053214.1"/>
    <property type="molecule type" value="Genomic_DNA"/>
</dbReference>
<keyword evidence="5 14" id="KW-0121">Carboxypeptidase</keyword>
<dbReference type="Gene3D" id="3.90.1310.10">
    <property type="entry name" value="Penicillin-binding protein 2a (Domain 2)"/>
    <property type="match status" value="1"/>
</dbReference>
<keyword evidence="6 14" id="KW-0645">Protease</keyword>
<evidence type="ECO:0000256" key="2">
    <source>
        <dbReference type="ARBA" id="ARBA00004236"/>
    </source>
</evidence>
<evidence type="ECO:0000256" key="4">
    <source>
        <dbReference type="ARBA" id="ARBA00022519"/>
    </source>
</evidence>
<evidence type="ECO:0000256" key="14">
    <source>
        <dbReference type="HAMAP-Rule" id="MF_02081"/>
    </source>
</evidence>
<evidence type="ECO:0000259" key="17">
    <source>
        <dbReference type="Pfam" id="PF03717"/>
    </source>
</evidence>
<dbReference type="Gene3D" id="3.30.1390.30">
    <property type="entry name" value="Penicillin-binding protein 2a, domain 3"/>
    <property type="match status" value="1"/>
</dbReference>
<dbReference type="NCBIfam" id="TIGR03423">
    <property type="entry name" value="pbp2_mrdA"/>
    <property type="match status" value="1"/>
</dbReference>
<keyword evidence="12 14" id="KW-0472">Membrane</keyword>
<keyword evidence="10 14" id="KW-0573">Peptidoglycan synthesis</keyword>
<dbReference type="HAMAP" id="MF_02081">
    <property type="entry name" value="MrdA_transpept"/>
    <property type="match status" value="1"/>
</dbReference>
<evidence type="ECO:0000256" key="10">
    <source>
        <dbReference type="ARBA" id="ARBA00022984"/>
    </source>
</evidence>
<dbReference type="Gene3D" id="3.40.710.10">
    <property type="entry name" value="DD-peptidase/beta-lactamase superfamily"/>
    <property type="match status" value="1"/>
</dbReference>
<evidence type="ECO:0000256" key="7">
    <source>
        <dbReference type="ARBA" id="ARBA00022692"/>
    </source>
</evidence>
<feature type="region of interest" description="Disordered" evidence="15">
    <location>
        <begin position="611"/>
        <end position="635"/>
    </location>
</feature>
<evidence type="ECO:0000259" key="16">
    <source>
        <dbReference type="Pfam" id="PF00905"/>
    </source>
</evidence>
<evidence type="ECO:0000256" key="9">
    <source>
        <dbReference type="ARBA" id="ARBA00022960"/>
    </source>
</evidence>
<keyword evidence="14" id="KW-0479">Metal-binding</keyword>
<gene>
    <name evidence="14" type="primary">mrdA</name>
    <name evidence="18" type="ORF">ISO4_01816</name>
</gene>
<evidence type="ECO:0000256" key="3">
    <source>
        <dbReference type="ARBA" id="ARBA00022475"/>
    </source>
</evidence>
<feature type="transmembrane region" description="Helical" evidence="14">
    <location>
        <begin position="21"/>
        <end position="41"/>
    </location>
</feature>
<dbReference type="Pfam" id="PF00905">
    <property type="entry name" value="Transpeptidase"/>
    <property type="match status" value="1"/>
</dbReference>
<keyword evidence="11 14" id="KW-1133">Transmembrane helix</keyword>
<evidence type="ECO:0000256" key="11">
    <source>
        <dbReference type="ARBA" id="ARBA00022989"/>
    </source>
</evidence>
<evidence type="ECO:0000256" key="8">
    <source>
        <dbReference type="ARBA" id="ARBA00022801"/>
    </source>
</evidence>
<organism evidence="18 19">
    <name type="scientific">Alloalcanivorax venustensis ISO4</name>
    <dbReference type="NCBI Taxonomy" id="1177184"/>
    <lineage>
        <taxon>Bacteria</taxon>
        <taxon>Pseudomonadati</taxon>
        <taxon>Pseudomonadota</taxon>
        <taxon>Gammaproteobacteria</taxon>
        <taxon>Oceanospirillales</taxon>
        <taxon>Alcanivoracaceae</taxon>
        <taxon>Alloalcanivorax</taxon>
    </lineage>
</organism>
<dbReference type="EC" id="3.4.16.4" evidence="14"/>
<comment type="cofactor">
    <cofactor evidence="14">
        <name>Zn(2+)</name>
        <dbReference type="ChEBI" id="CHEBI:29105"/>
    </cofactor>
    <text evidence="14">Binds one Zn(2+) ion per subunit.</text>
</comment>
<comment type="similarity">
    <text evidence="14">Belongs to the transpeptidase family. MrdA subfamily.</text>
</comment>
<dbReference type="InterPro" id="IPR017790">
    <property type="entry name" value="Penicillin-binding_protein_2"/>
</dbReference>
<comment type="pathway">
    <text evidence="14">Cell wall biogenesis; peptidoglycan biosynthesis.</text>
</comment>
<evidence type="ECO:0000256" key="5">
    <source>
        <dbReference type="ARBA" id="ARBA00022645"/>
    </source>
</evidence>
<accession>A0ABS0AH14</accession>
<evidence type="ECO:0000256" key="1">
    <source>
        <dbReference type="ARBA" id="ARBA00004167"/>
    </source>
</evidence>
<dbReference type="InterPro" id="IPR036138">
    <property type="entry name" value="PBP_dimer_sf"/>
</dbReference>
<dbReference type="Proteomes" id="UP000644441">
    <property type="component" value="Unassembled WGS sequence"/>
</dbReference>
<proteinExistence type="inferred from homology"/>
<keyword evidence="7 14" id="KW-0812">Transmembrane</keyword>